<protein>
    <submittedName>
        <fullName evidence="1">Uncharacterized protein</fullName>
    </submittedName>
</protein>
<dbReference type="Proteomes" id="UP000689195">
    <property type="component" value="Unassembled WGS sequence"/>
</dbReference>
<dbReference type="EMBL" id="CAJJDO010000180">
    <property type="protein sequence ID" value="CAD8213503.1"/>
    <property type="molecule type" value="Genomic_DNA"/>
</dbReference>
<evidence type="ECO:0000313" key="2">
    <source>
        <dbReference type="Proteomes" id="UP000689195"/>
    </source>
</evidence>
<accession>A0A8S1YJ22</accession>
<organism evidence="1 2">
    <name type="scientific">Paramecium pentaurelia</name>
    <dbReference type="NCBI Taxonomy" id="43138"/>
    <lineage>
        <taxon>Eukaryota</taxon>
        <taxon>Sar</taxon>
        <taxon>Alveolata</taxon>
        <taxon>Ciliophora</taxon>
        <taxon>Intramacronucleata</taxon>
        <taxon>Oligohymenophorea</taxon>
        <taxon>Peniculida</taxon>
        <taxon>Parameciidae</taxon>
        <taxon>Paramecium</taxon>
    </lineage>
</organism>
<evidence type="ECO:0000313" key="1">
    <source>
        <dbReference type="EMBL" id="CAD8213503.1"/>
    </source>
</evidence>
<proteinExistence type="predicted"/>
<comment type="caution">
    <text evidence="1">The sequence shown here is derived from an EMBL/GenBank/DDBJ whole genome shotgun (WGS) entry which is preliminary data.</text>
</comment>
<name>A0A8S1YJ22_9CILI</name>
<keyword evidence="2" id="KW-1185">Reference proteome</keyword>
<gene>
    <name evidence="1" type="ORF">PPENT_87.1.T1800015</name>
</gene>
<dbReference type="AlphaFoldDB" id="A0A8S1YJ22"/>
<reference evidence="1" key="1">
    <citation type="submission" date="2021-01" db="EMBL/GenBank/DDBJ databases">
        <authorList>
            <consortium name="Genoscope - CEA"/>
            <person name="William W."/>
        </authorList>
    </citation>
    <scope>NUCLEOTIDE SEQUENCE</scope>
</reference>
<sequence length="35" mass="4297">MHPVPLVFLLLRLKVLYDLRNVCQYYKPCHKNLIR</sequence>